<organism evidence="3">
    <name type="scientific">Acromyrmex echinatior</name>
    <name type="common">Panamanian leafcutter ant</name>
    <name type="synonym">Acromyrmex octospinosus echinatior</name>
    <dbReference type="NCBI Taxonomy" id="103372"/>
    <lineage>
        <taxon>Eukaryota</taxon>
        <taxon>Metazoa</taxon>
        <taxon>Ecdysozoa</taxon>
        <taxon>Arthropoda</taxon>
        <taxon>Hexapoda</taxon>
        <taxon>Insecta</taxon>
        <taxon>Pterygota</taxon>
        <taxon>Neoptera</taxon>
        <taxon>Endopterygota</taxon>
        <taxon>Hymenoptera</taxon>
        <taxon>Apocrita</taxon>
        <taxon>Aculeata</taxon>
        <taxon>Formicoidea</taxon>
        <taxon>Formicidae</taxon>
        <taxon>Myrmicinae</taxon>
        <taxon>Acromyrmex</taxon>
    </lineage>
</organism>
<dbReference type="InParanoid" id="F4W7B8"/>
<dbReference type="EMBL" id="GL887844">
    <property type="protein sequence ID" value="EGI69791.1"/>
    <property type="molecule type" value="Genomic_DNA"/>
</dbReference>
<dbReference type="AlphaFoldDB" id="F4W7B8"/>
<protein>
    <submittedName>
        <fullName evidence="2">Uncharacterized protein</fullName>
    </submittedName>
</protein>
<dbReference type="Proteomes" id="UP000007755">
    <property type="component" value="Unassembled WGS sequence"/>
</dbReference>
<feature type="region of interest" description="Disordered" evidence="1">
    <location>
        <begin position="102"/>
        <end position="131"/>
    </location>
</feature>
<evidence type="ECO:0000313" key="3">
    <source>
        <dbReference type="Proteomes" id="UP000007755"/>
    </source>
</evidence>
<accession>F4W7B8</accession>
<reference evidence="2" key="1">
    <citation type="submission" date="2011-02" db="EMBL/GenBank/DDBJ databases">
        <title>The genome of the leaf-cutting ant Acromyrmex echinatior suggests key adaptations to social evolution and fungus farming.</title>
        <authorList>
            <person name="Nygaard S."/>
            <person name="Zhang G."/>
        </authorList>
    </citation>
    <scope>NUCLEOTIDE SEQUENCE</scope>
</reference>
<feature type="compositionally biased region" description="Basic and acidic residues" evidence="1">
    <location>
        <begin position="114"/>
        <end position="131"/>
    </location>
</feature>
<name>F4W7B8_ACREC</name>
<keyword evidence="3" id="KW-1185">Reference proteome</keyword>
<sequence>MPTAGAGEEASHELDHDRVSSTVGLGLNDGVIDEHNVISLSRRVHVVRVGPVVSSSSCRRKLELTKFFTSAAVEFCWSFQTSSQSTKFKDFIVSILDERIDPENDNSKCQMSENDNRASASEKEERVYAIK</sequence>
<gene>
    <name evidence="2" type="ORF">G5I_01334</name>
</gene>
<evidence type="ECO:0000313" key="2">
    <source>
        <dbReference type="EMBL" id="EGI69791.1"/>
    </source>
</evidence>
<proteinExistence type="predicted"/>
<evidence type="ECO:0000256" key="1">
    <source>
        <dbReference type="SAM" id="MobiDB-lite"/>
    </source>
</evidence>